<dbReference type="Proteomes" id="UP000050360">
    <property type="component" value="Unassembled WGS sequence"/>
</dbReference>
<dbReference type="AlphaFoldDB" id="A0A0P8ADI1"/>
<reference evidence="1 2" key="1">
    <citation type="submission" date="2015-09" db="EMBL/GenBank/DDBJ databases">
        <title>A metagenomics-based metabolic model of nitrate-dependent anaerobic oxidation of methane by Methanoperedens-like archaea.</title>
        <authorList>
            <person name="Arshad A."/>
            <person name="Speth D.R."/>
            <person name="De Graaf R.M."/>
            <person name="Op Den Camp H.J."/>
            <person name="Jetten M.S."/>
            <person name="Welte C.U."/>
        </authorList>
    </citation>
    <scope>NUCLEOTIDE SEQUENCE [LARGE SCALE GENOMIC DNA]</scope>
</reference>
<sequence>MHVASLCQKWTHGMFLGCGIMVDRTTLHVPRDSKLWKIATEGDDTKPKWQKIEERITDREEWAVNIFEEFVARMSVLYPEKKDKLRDLRPLVLWQILDGQELTDNYYKKLKKL</sequence>
<evidence type="ECO:0000313" key="2">
    <source>
        <dbReference type="Proteomes" id="UP000050360"/>
    </source>
</evidence>
<evidence type="ECO:0000313" key="1">
    <source>
        <dbReference type="EMBL" id="KPQ42211.1"/>
    </source>
</evidence>
<organism evidence="1 2">
    <name type="scientific">Candidatus Methanoperedens nitratireducens</name>
    <dbReference type="NCBI Taxonomy" id="1392998"/>
    <lineage>
        <taxon>Archaea</taxon>
        <taxon>Methanobacteriati</taxon>
        <taxon>Methanobacteriota</taxon>
        <taxon>Stenosarchaea group</taxon>
        <taxon>Methanomicrobia</taxon>
        <taxon>Methanosarcinales</taxon>
        <taxon>ANME-2 cluster</taxon>
        <taxon>Candidatus Methanoperedentaceae</taxon>
        <taxon>Candidatus Methanoperedens</taxon>
    </lineage>
</organism>
<name>A0A0P8ADI1_9EURY</name>
<dbReference type="EMBL" id="LKCM01000256">
    <property type="protein sequence ID" value="KPQ42211.1"/>
    <property type="molecule type" value="Genomic_DNA"/>
</dbReference>
<proteinExistence type="predicted"/>
<accession>A0A0P8ADI1</accession>
<comment type="caution">
    <text evidence="1">The sequence shown here is derived from an EMBL/GenBank/DDBJ whole genome shotgun (WGS) entry which is preliminary data.</text>
</comment>
<gene>
    <name evidence="1" type="ORF">MPEBLZ_03233</name>
</gene>
<protein>
    <submittedName>
        <fullName evidence="1">Uncharacterized protein</fullName>
    </submittedName>
</protein>